<comment type="caution">
    <text evidence="2">The sequence shown here is derived from an EMBL/GenBank/DDBJ whole genome shotgun (WGS) entry which is preliminary data.</text>
</comment>
<evidence type="ECO:0000313" key="3">
    <source>
        <dbReference type="Proteomes" id="UP000236345"/>
    </source>
</evidence>
<gene>
    <name evidence="2" type="ORF">COO59_11315</name>
</gene>
<dbReference type="Proteomes" id="UP000236345">
    <property type="component" value="Unassembled WGS sequence"/>
</dbReference>
<evidence type="ECO:0000256" key="1">
    <source>
        <dbReference type="SAM" id="Phobius"/>
    </source>
</evidence>
<organism evidence="2 3">
    <name type="scientific">Mixta theicola</name>
    <dbReference type="NCBI Taxonomy" id="1458355"/>
    <lineage>
        <taxon>Bacteria</taxon>
        <taxon>Pseudomonadati</taxon>
        <taxon>Pseudomonadota</taxon>
        <taxon>Gammaproteobacteria</taxon>
        <taxon>Enterobacterales</taxon>
        <taxon>Erwiniaceae</taxon>
        <taxon>Mixta</taxon>
    </lineage>
</organism>
<protein>
    <submittedName>
        <fullName evidence="2">Uncharacterized protein</fullName>
    </submittedName>
</protein>
<feature type="transmembrane region" description="Helical" evidence="1">
    <location>
        <begin position="6"/>
        <end position="27"/>
    </location>
</feature>
<accession>A0A2K1Q988</accession>
<proteinExistence type="predicted"/>
<evidence type="ECO:0000313" key="2">
    <source>
        <dbReference type="EMBL" id="PNS11600.1"/>
    </source>
</evidence>
<reference evidence="3" key="1">
    <citation type="submission" date="2017-09" db="EMBL/GenBank/DDBJ databases">
        <authorList>
            <person name="Palmer M."/>
            <person name="Steenkamp E.T."/>
            <person name="Coetzee M.P."/>
            <person name="Avontuur J.R."/>
            <person name="Van Zyl E."/>
            <person name="Chan W.-Y."/>
            <person name="Blom J."/>
            <person name="Venter S.N."/>
        </authorList>
    </citation>
    <scope>NUCLEOTIDE SEQUENCE [LARGE SCALE GENOMIC DNA]</scope>
    <source>
        <strain evidence="3">QC88-366</strain>
    </source>
</reference>
<dbReference type="EMBL" id="NWUO01000007">
    <property type="protein sequence ID" value="PNS11600.1"/>
    <property type="molecule type" value="Genomic_DNA"/>
</dbReference>
<keyword evidence="1" id="KW-0812">Transmembrane</keyword>
<name>A0A2K1Q988_9GAMM</name>
<keyword evidence="3" id="KW-1185">Reference proteome</keyword>
<keyword evidence="1" id="KW-1133">Transmembrane helix</keyword>
<dbReference type="AlphaFoldDB" id="A0A2K1Q988"/>
<sequence>MFLSYTLYGIMLTILICYQNELNTILYNAYMNVIKIKVYFPPLTGKRSVKDCITGVLSL</sequence>
<keyword evidence="1" id="KW-0472">Membrane</keyword>